<evidence type="ECO:0000256" key="3">
    <source>
        <dbReference type="ARBA" id="ARBA00022729"/>
    </source>
</evidence>
<proteinExistence type="inferred from homology"/>
<dbReference type="EMBL" id="JAANIU010005907">
    <property type="protein sequence ID" value="KAG1544783.1"/>
    <property type="molecule type" value="Genomic_DNA"/>
</dbReference>
<comment type="caution">
    <text evidence="8">The sequence shown here is derived from an EMBL/GenBank/DDBJ whole genome shotgun (WGS) entry which is preliminary data.</text>
</comment>
<keyword evidence="5" id="KW-0143">Chaperone</keyword>
<dbReference type="GO" id="GO:0042597">
    <property type="term" value="C:periplasmic space"/>
    <property type="evidence" value="ECO:0007669"/>
    <property type="project" value="UniProtKB-SubCell"/>
</dbReference>
<dbReference type="InterPro" id="IPR008962">
    <property type="entry name" value="PapD-like_sf"/>
</dbReference>
<gene>
    <name evidence="8" type="ORF">G6F50_013828</name>
</gene>
<keyword evidence="4" id="KW-0574">Periplasm</keyword>
<dbReference type="PANTHER" id="PTHR30251:SF2">
    <property type="entry name" value="FIMBRIAL CHAPERONE YADV-RELATED"/>
    <property type="match status" value="1"/>
</dbReference>
<dbReference type="InterPro" id="IPR013783">
    <property type="entry name" value="Ig-like_fold"/>
</dbReference>
<dbReference type="Gene3D" id="2.60.40.10">
    <property type="entry name" value="Immunoglobulins"/>
    <property type="match status" value="2"/>
</dbReference>
<dbReference type="SUPFAM" id="SSF49354">
    <property type="entry name" value="PapD-like"/>
    <property type="match status" value="1"/>
</dbReference>
<dbReference type="InterPro" id="IPR018046">
    <property type="entry name" value="Pili_assmbl_chaperone_CS"/>
</dbReference>
<evidence type="ECO:0000256" key="1">
    <source>
        <dbReference type="ARBA" id="ARBA00004418"/>
    </source>
</evidence>
<dbReference type="InterPro" id="IPR016147">
    <property type="entry name" value="Pili_assmbl_chaperone_N"/>
</dbReference>
<dbReference type="GO" id="GO:0071555">
    <property type="term" value="P:cell wall organization"/>
    <property type="evidence" value="ECO:0007669"/>
    <property type="project" value="InterPro"/>
</dbReference>
<comment type="similarity">
    <text evidence="2">Belongs to the periplasmic pilus chaperone family.</text>
</comment>
<dbReference type="PRINTS" id="PR00969">
    <property type="entry name" value="CHAPERONPILI"/>
</dbReference>
<dbReference type="PANTHER" id="PTHR30251">
    <property type="entry name" value="PILUS ASSEMBLY CHAPERONE"/>
    <property type="match status" value="1"/>
</dbReference>
<keyword evidence="6" id="KW-0393">Immunoglobulin domain</keyword>
<dbReference type="AlphaFoldDB" id="A0A9P6YCB9"/>
<comment type="subcellular location">
    <subcellularLocation>
        <location evidence="1">Periplasm</location>
    </subcellularLocation>
</comment>
<name>A0A9P6YCB9_9FUNG</name>
<feature type="domain" description="Pili assembly chaperone N-terminal" evidence="7">
    <location>
        <begin position="91"/>
        <end position="212"/>
    </location>
</feature>
<evidence type="ECO:0000256" key="5">
    <source>
        <dbReference type="ARBA" id="ARBA00023186"/>
    </source>
</evidence>
<dbReference type="Proteomes" id="UP000740926">
    <property type="component" value="Unassembled WGS sequence"/>
</dbReference>
<dbReference type="InterPro" id="IPR001829">
    <property type="entry name" value="Pili_assmbl_chaperone_bac"/>
</dbReference>
<organism evidence="8 9">
    <name type="scientific">Rhizopus delemar</name>
    <dbReference type="NCBI Taxonomy" id="936053"/>
    <lineage>
        <taxon>Eukaryota</taxon>
        <taxon>Fungi</taxon>
        <taxon>Fungi incertae sedis</taxon>
        <taxon>Mucoromycota</taxon>
        <taxon>Mucoromycotina</taxon>
        <taxon>Mucoromycetes</taxon>
        <taxon>Mucorales</taxon>
        <taxon>Mucorineae</taxon>
        <taxon>Rhizopodaceae</taxon>
        <taxon>Rhizopus</taxon>
    </lineage>
</organism>
<evidence type="ECO:0000256" key="6">
    <source>
        <dbReference type="ARBA" id="ARBA00023319"/>
    </source>
</evidence>
<evidence type="ECO:0000256" key="4">
    <source>
        <dbReference type="ARBA" id="ARBA00022764"/>
    </source>
</evidence>
<dbReference type="InterPro" id="IPR036316">
    <property type="entry name" value="Pili_assmbl_chap_C_dom_sf"/>
</dbReference>
<evidence type="ECO:0000313" key="9">
    <source>
        <dbReference type="Proteomes" id="UP000740926"/>
    </source>
</evidence>
<keyword evidence="3" id="KW-0732">Signal</keyword>
<dbReference type="SUPFAM" id="SSF49584">
    <property type="entry name" value="Periplasmic chaperone C-domain"/>
    <property type="match status" value="1"/>
</dbReference>
<reference evidence="8 9" key="1">
    <citation type="journal article" date="2020" name="Microb. Genom.">
        <title>Genetic diversity of clinical and environmental Mucorales isolates obtained from an investigation of mucormycosis cases among solid organ transplant recipients.</title>
        <authorList>
            <person name="Nguyen M.H."/>
            <person name="Kaul D."/>
            <person name="Muto C."/>
            <person name="Cheng S.J."/>
            <person name="Richter R.A."/>
            <person name="Bruno V.M."/>
            <person name="Liu G."/>
            <person name="Beyhan S."/>
            <person name="Sundermann A.J."/>
            <person name="Mounaud S."/>
            <person name="Pasculle A.W."/>
            <person name="Nierman W.C."/>
            <person name="Driscoll E."/>
            <person name="Cumbie R."/>
            <person name="Clancy C.J."/>
            <person name="Dupont C.L."/>
        </authorList>
    </citation>
    <scope>NUCLEOTIDE SEQUENCE [LARGE SCALE GENOMIC DNA]</scope>
    <source>
        <strain evidence="8 9">GL24</strain>
    </source>
</reference>
<dbReference type="Pfam" id="PF00345">
    <property type="entry name" value="PapD_N"/>
    <property type="match status" value="1"/>
</dbReference>
<accession>A0A9P6YCB9</accession>
<evidence type="ECO:0000313" key="8">
    <source>
        <dbReference type="EMBL" id="KAG1544783.1"/>
    </source>
</evidence>
<evidence type="ECO:0000256" key="2">
    <source>
        <dbReference type="ARBA" id="ARBA00007399"/>
    </source>
</evidence>
<sequence length="277" mass="29935">MSIEAGVGAAEGVELEVRRAISSGSTKRPVEFNKVSSRGTSGTEYLDVRYVPITGAELKPGVANGSLKINLDVIVFAMGLLALSFISRADIAIQATRLVHQGSERMVVQRIWNQGEVASMIQSWIDTGQGNDSPQADRLPFFVTPPLFQLEPGRNRDISVRLVDAASLPRDRESLYWLNILDLPASKKTADAMNISYAVRWRVKLFHRPAGLAGAAEAAPAQLAWRMQKGEAGVVQLRAQNDTPYHINLRELSVGDAEIELDPDSAEGGCGEGALAG</sequence>
<dbReference type="InterPro" id="IPR050643">
    <property type="entry name" value="Periplasmic_pilus_chap"/>
</dbReference>
<dbReference type="PROSITE" id="PS00635">
    <property type="entry name" value="PILI_CHAPERONE"/>
    <property type="match status" value="1"/>
</dbReference>
<keyword evidence="9" id="KW-1185">Reference proteome</keyword>
<evidence type="ECO:0000259" key="7">
    <source>
        <dbReference type="Pfam" id="PF00345"/>
    </source>
</evidence>
<protein>
    <recommendedName>
        <fullName evidence="7">Pili assembly chaperone N-terminal domain-containing protein</fullName>
    </recommendedName>
</protein>